<dbReference type="OrthoDB" id="206700at2759"/>
<feature type="region of interest" description="Disordered" evidence="2">
    <location>
        <begin position="1"/>
        <end position="38"/>
    </location>
</feature>
<keyword evidence="6" id="KW-1185">Reference proteome</keyword>
<evidence type="ECO:0000256" key="1">
    <source>
        <dbReference type="ARBA" id="ARBA00022468"/>
    </source>
</evidence>
<dbReference type="Pfam" id="PF00566">
    <property type="entry name" value="RabGAP-TBC"/>
    <property type="match status" value="1"/>
</dbReference>
<dbReference type="Proteomes" id="UP000232323">
    <property type="component" value="Unassembled WGS sequence"/>
</dbReference>
<keyword evidence="3" id="KW-0812">Transmembrane</keyword>
<dbReference type="STRING" id="1157962.A0A250XFU1"/>
<reference evidence="5 6" key="1">
    <citation type="submission" date="2017-08" db="EMBL/GenBank/DDBJ databases">
        <title>Acidophilic green algal genome provides insights into adaptation to an acidic environment.</title>
        <authorList>
            <person name="Hirooka S."/>
            <person name="Hirose Y."/>
            <person name="Kanesaki Y."/>
            <person name="Higuchi S."/>
            <person name="Fujiwara T."/>
            <person name="Onuma R."/>
            <person name="Era A."/>
            <person name="Ohbayashi R."/>
            <person name="Uzuka A."/>
            <person name="Nozaki H."/>
            <person name="Yoshikawa H."/>
            <person name="Miyagishima S.Y."/>
        </authorList>
    </citation>
    <scope>NUCLEOTIDE SEQUENCE [LARGE SCALE GENOMIC DNA]</scope>
    <source>
        <strain evidence="5 6">NIES-2499</strain>
    </source>
</reference>
<dbReference type="GO" id="GO:0005096">
    <property type="term" value="F:GTPase activator activity"/>
    <property type="evidence" value="ECO:0007669"/>
    <property type="project" value="UniProtKB-KW"/>
</dbReference>
<dbReference type="Gene3D" id="1.10.8.1310">
    <property type="match status" value="1"/>
</dbReference>
<feature type="compositionally biased region" description="Basic and acidic residues" evidence="2">
    <location>
        <begin position="29"/>
        <end position="38"/>
    </location>
</feature>
<dbReference type="SMART" id="SM00164">
    <property type="entry name" value="TBC"/>
    <property type="match status" value="1"/>
</dbReference>
<gene>
    <name evidence="5" type="ORF">CEUSTIGMA_g9369.t1</name>
</gene>
<organism evidence="5 6">
    <name type="scientific">Chlamydomonas eustigma</name>
    <dbReference type="NCBI Taxonomy" id="1157962"/>
    <lineage>
        <taxon>Eukaryota</taxon>
        <taxon>Viridiplantae</taxon>
        <taxon>Chlorophyta</taxon>
        <taxon>core chlorophytes</taxon>
        <taxon>Chlorophyceae</taxon>
        <taxon>CS clade</taxon>
        <taxon>Chlamydomonadales</taxon>
        <taxon>Chlamydomonadaceae</taxon>
        <taxon>Chlamydomonas</taxon>
    </lineage>
</organism>
<keyword evidence="3" id="KW-1133">Transmembrane helix</keyword>
<dbReference type="GO" id="GO:0005789">
    <property type="term" value="C:endoplasmic reticulum membrane"/>
    <property type="evidence" value="ECO:0007669"/>
    <property type="project" value="TreeGrafter"/>
</dbReference>
<evidence type="ECO:0000313" key="6">
    <source>
        <dbReference type="Proteomes" id="UP000232323"/>
    </source>
</evidence>
<dbReference type="PROSITE" id="PS50086">
    <property type="entry name" value="TBC_RABGAP"/>
    <property type="match status" value="1"/>
</dbReference>
<dbReference type="PANTHER" id="PTHR20913">
    <property type="entry name" value="TBC1 DOMAIN FAMILY MEMBER 20/GTPASE"/>
    <property type="match status" value="1"/>
</dbReference>
<proteinExistence type="predicted"/>
<dbReference type="SUPFAM" id="SSF47923">
    <property type="entry name" value="Ypt/Rab-GAP domain of gyp1p"/>
    <property type="match status" value="2"/>
</dbReference>
<protein>
    <recommendedName>
        <fullName evidence="4">Rab-GAP TBC domain-containing protein</fullName>
    </recommendedName>
</protein>
<dbReference type="AlphaFoldDB" id="A0A250XFU1"/>
<feature type="compositionally biased region" description="Basic residues" evidence="2">
    <location>
        <begin position="1"/>
        <end position="13"/>
    </location>
</feature>
<dbReference type="GO" id="GO:0006888">
    <property type="term" value="P:endoplasmic reticulum to Golgi vesicle-mediated transport"/>
    <property type="evidence" value="ECO:0007669"/>
    <property type="project" value="TreeGrafter"/>
</dbReference>
<evidence type="ECO:0000313" key="5">
    <source>
        <dbReference type="EMBL" id="GAX81941.1"/>
    </source>
</evidence>
<dbReference type="InterPro" id="IPR045913">
    <property type="entry name" value="TBC20/Gyp8-like"/>
</dbReference>
<keyword evidence="3" id="KW-0472">Membrane</keyword>
<dbReference type="Gene3D" id="1.10.472.80">
    <property type="entry name" value="Ypt/Rab-GAP domain of gyp1p, domain 3"/>
    <property type="match status" value="1"/>
</dbReference>
<accession>A0A250XFU1</accession>
<dbReference type="InterPro" id="IPR035969">
    <property type="entry name" value="Rab-GAP_TBC_sf"/>
</dbReference>
<feature type="compositionally biased region" description="Low complexity" evidence="2">
    <location>
        <begin position="14"/>
        <end position="28"/>
    </location>
</feature>
<feature type="domain" description="Rab-GAP TBC" evidence="4">
    <location>
        <begin position="69"/>
        <end position="299"/>
    </location>
</feature>
<comment type="caution">
    <text evidence="5">The sequence shown here is derived from an EMBL/GenBank/DDBJ whole genome shotgun (WGS) entry which is preliminary data.</text>
</comment>
<dbReference type="InterPro" id="IPR000195">
    <property type="entry name" value="Rab-GAP-TBC_dom"/>
</dbReference>
<evidence type="ECO:0000259" key="4">
    <source>
        <dbReference type="PROSITE" id="PS50086"/>
    </source>
</evidence>
<dbReference type="EMBL" id="BEGY01000073">
    <property type="protein sequence ID" value="GAX81941.1"/>
    <property type="molecule type" value="Genomic_DNA"/>
</dbReference>
<keyword evidence="1" id="KW-0343">GTPase activation</keyword>
<sequence>MSRKGCRRRKKKSSASPKNSPNNKSKSPSGEDDKERFRDDHETVCLIEDAIQPTVDIGNLRRLAVERGLVNRRLRKRCWPLLLGSGADSTPQHSTCEREYTLSREFSSSKSSSAISPDSKEEETEVQVDKYEEWHQVDHRDRHVVEVDVERSLWSFTEGMSDERRSELRQELSRVLNATVGRYAGFDTGVQVHYYQGLHDVASVLMMELGSEIGAFQLLSQLVVLHLRDCTKPSLEPVLELLQLVWPLLSFQDSGLSLHLQRMGLPAYFSLSWFITWFAHDVKALKVASRLFDFFLASHPLMPLYLGVSAMQAMRQPLLACMEMHEAHALLSHIDITGDLMPPLEELMSSAVRLMQHLSPLGLVERSLNTLPPMTLCVVPWATWIDETQCWQLPSTTPRVIRAVHQHQHQGLQRLLSRFPGWQAPGWQAPDNESALLSKEEGDDTSSSLRRGVYHNRKRPRVLMALSKGGMVSMYVVAAVIAGYAMVKGGFGKEFGVY</sequence>
<evidence type="ECO:0000256" key="3">
    <source>
        <dbReference type="SAM" id="Phobius"/>
    </source>
</evidence>
<name>A0A250XFU1_9CHLO</name>
<evidence type="ECO:0000256" key="2">
    <source>
        <dbReference type="SAM" id="MobiDB-lite"/>
    </source>
</evidence>
<feature type="transmembrane region" description="Helical" evidence="3">
    <location>
        <begin position="465"/>
        <end position="487"/>
    </location>
</feature>
<dbReference type="PANTHER" id="PTHR20913:SF7">
    <property type="entry name" value="RE60063P"/>
    <property type="match status" value="1"/>
</dbReference>